<dbReference type="KEGG" id="mros:EHO51_17425"/>
<keyword evidence="2 5" id="KW-0533">Nickel</keyword>
<dbReference type="GO" id="GO:0016151">
    <property type="term" value="F:nickel cation binding"/>
    <property type="evidence" value="ECO:0007669"/>
    <property type="project" value="UniProtKB-UniRule"/>
</dbReference>
<dbReference type="GO" id="GO:0008270">
    <property type="term" value="F:zinc ion binding"/>
    <property type="evidence" value="ECO:0007669"/>
    <property type="project" value="UniProtKB-UniRule"/>
</dbReference>
<gene>
    <name evidence="5 6" type="primary">hypA</name>
    <name evidence="6" type="ORF">EHO51_17425</name>
</gene>
<dbReference type="RefSeq" id="WP_124739912.1">
    <property type="nucleotide sequence ID" value="NZ_CP034086.1"/>
</dbReference>
<comment type="function">
    <text evidence="5">Involved in the maturation of [NiFe] hydrogenases. Required for nickel insertion into the metal center of the hydrogenase.</text>
</comment>
<feature type="binding site" evidence="5">
    <location>
        <position position="92"/>
    </location>
    <ligand>
        <name>Zn(2+)</name>
        <dbReference type="ChEBI" id="CHEBI:29105"/>
    </ligand>
</feature>
<evidence type="ECO:0000313" key="7">
    <source>
        <dbReference type="Proteomes" id="UP000273982"/>
    </source>
</evidence>
<accession>A0A3G8M8W2</accession>
<feature type="binding site" evidence="5">
    <location>
        <position position="89"/>
    </location>
    <ligand>
        <name>Zn(2+)</name>
        <dbReference type="ChEBI" id="CHEBI:29105"/>
    </ligand>
</feature>
<feature type="binding site" evidence="5">
    <location>
        <position position="76"/>
    </location>
    <ligand>
        <name>Zn(2+)</name>
        <dbReference type="ChEBI" id="CHEBI:29105"/>
    </ligand>
</feature>
<keyword evidence="3 5" id="KW-0479">Metal-binding</keyword>
<comment type="similarity">
    <text evidence="1 5">Belongs to the HypA/HybF family.</text>
</comment>
<organism evidence="6 7">
    <name type="scientific">Methylocystis rosea</name>
    <dbReference type="NCBI Taxonomy" id="173366"/>
    <lineage>
        <taxon>Bacteria</taxon>
        <taxon>Pseudomonadati</taxon>
        <taxon>Pseudomonadota</taxon>
        <taxon>Alphaproteobacteria</taxon>
        <taxon>Hyphomicrobiales</taxon>
        <taxon>Methylocystaceae</taxon>
        <taxon>Methylocystis</taxon>
    </lineage>
</organism>
<evidence type="ECO:0000256" key="2">
    <source>
        <dbReference type="ARBA" id="ARBA00022596"/>
    </source>
</evidence>
<evidence type="ECO:0000313" key="6">
    <source>
        <dbReference type="EMBL" id="AZG78366.1"/>
    </source>
</evidence>
<dbReference type="HAMAP" id="MF_00213">
    <property type="entry name" value="HypA_HybF"/>
    <property type="match status" value="1"/>
</dbReference>
<evidence type="ECO:0000256" key="1">
    <source>
        <dbReference type="ARBA" id="ARBA00010748"/>
    </source>
</evidence>
<evidence type="ECO:0000256" key="3">
    <source>
        <dbReference type="ARBA" id="ARBA00022723"/>
    </source>
</evidence>
<dbReference type="PIRSF" id="PIRSF004761">
    <property type="entry name" value="Hydrgn_mat_HypA"/>
    <property type="match status" value="1"/>
</dbReference>
<evidence type="ECO:0000256" key="5">
    <source>
        <dbReference type="HAMAP-Rule" id="MF_00213"/>
    </source>
</evidence>
<dbReference type="PROSITE" id="PS01249">
    <property type="entry name" value="HYPA"/>
    <property type="match status" value="1"/>
</dbReference>
<keyword evidence="4 5" id="KW-0862">Zinc</keyword>
<dbReference type="InterPro" id="IPR020538">
    <property type="entry name" value="Hydgase_Ni_incorp_HypA/HybF_CS"/>
</dbReference>
<dbReference type="Pfam" id="PF01155">
    <property type="entry name" value="HypA"/>
    <property type="match status" value="1"/>
</dbReference>
<dbReference type="AlphaFoldDB" id="A0A3G8M8W2"/>
<dbReference type="GO" id="GO:0051604">
    <property type="term" value="P:protein maturation"/>
    <property type="evidence" value="ECO:0007669"/>
    <property type="project" value="InterPro"/>
</dbReference>
<dbReference type="EMBL" id="CP034086">
    <property type="protein sequence ID" value="AZG78366.1"/>
    <property type="molecule type" value="Genomic_DNA"/>
</dbReference>
<dbReference type="PANTHER" id="PTHR34535">
    <property type="entry name" value="HYDROGENASE MATURATION FACTOR HYPA"/>
    <property type="match status" value="1"/>
</dbReference>
<dbReference type="Gene3D" id="3.30.2320.80">
    <property type="match status" value="1"/>
</dbReference>
<name>A0A3G8M8W2_9HYPH</name>
<protein>
    <recommendedName>
        <fullName evidence="5">Hydrogenase maturation factor HypA</fullName>
    </recommendedName>
</protein>
<evidence type="ECO:0000256" key="4">
    <source>
        <dbReference type="ARBA" id="ARBA00022833"/>
    </source>
</evidence>
<proteinExistence type="inferred from homology"/>
<feature type="binding site" evidence="5">
    <location>
        <position position="73"/>
    </location>
    <ligand>
        <name>Zn(2+)</name>
        <dbReference type="ChEBI" id="CHEBI:29105"/>
    </ligand>
</feature>
<dbReference type="InterPro" id="IPR000688">
    <property type="entry name" value="HypA/HybF"/>
</dbReference>
<reference evidence="6 7" key="1">
    <citation type="submission" date="2018-11" db="EMBL/GenBank/DDBJ databases">
        <title>Genome squencing of methanotrophic bacteria isolated from alkaline groundwater in Korea.</title>
        <authorList>
            <person name="Nguyen L.N."/>
        </authorList>
    </citation>
    <scope>NUCLEOTIDE SEQUENCE [LARGE SCALE GENOMIC DNA]</scope>
    <source>
        <strain evidence="6 7">GW6</strain>
    </source>
</reference>
<dbReference type="PANTHER" id="PTHR34535:SF3">
    <property type="entry name" value="HYDROGENASE MATURATION FACTOR HYPA"/>
    <property type="match status" value="1"/>
</dbReference>
<dbReference type="Proteomes" id="UP000273982">
    <property type="component" value="Chromosome"/>
</dbReference>
<feature type="binding site" evidence="5">
    <location>
        <position position="2"/>
    </location>
    <ligand>
        <name>Ni(2+)</name>
        <dbReference type="ChEBI" id="CHEBI:49786"/>
    </ligand>
</feature>
<dbReference type="NCBIfam" id="TIGR00100">
    <property type="entry name" value="hypA"/>
    <property type="match status" value="1"/>
</dbReference>
<sequence>MHEMSLMEALIDLAEEEARKADARRIAVLRVAVGALSHVDPHALRFCFDAVVRGSMCEGAALDLLDVPGAGWCLDCGTEVALAERFGACPECGRHRVQMTRGDDFRLIELEVA</sequence>